<dbReference type="KEGG" id="poj:PtoMrB4_54430"/>
<dbReference type="STRING" id="319939.SAMN05216263_117128"/>
<organism evidence="1 2">
    <name type="scientific">Metapseudomonas otitidis</name>
    <dbReference type="NCBI Taxonomy" id="319939"/>
    <lineage>
        <taxon>Bacteria</taxon>
        <taxon>Pseudomonadati</taxon>
        <taxon>Pseudomonadota</taxon>
        <taxon>Gammaproteobacteria</taxon>
        <taxon>Pseudomonadales</taxon>
        <taxon>Pseudomonadaceae</taxon>
        <taxon>Metapseudomonas</taxon>
    </lineage>
</organism>
<protein>
    <submittedName>
        <fullName evidence="1">Uncharacterized protein</fullName>
    </submittedName>
</protein>
<reference evidence="1 2" key="1">
    <citation type="journal article" date="2020" name="Microbiol. Resour. Announc.">
        <title>Complete genome sequence of Pseudomonas otitidis strain MrB4, isolated from Lake Biwa in Japan.</title>
        <authorList>
            <person name="Miyazaki K."/>
            <person name="Hase E."/>
            <person name="Maruya T."/>
        </authorList>
    </citation>
    <scope>NUCLEOTIDE SEQUENCE [LARGE SCALE GENOMIC DNA]</scope>
    <source>
        <strain evidence="1 2">MrB4</strain>
    </source>
</reference>
<name>A0A1I0UNI7_9GAMM</name>
<gene>
    <name evidence="1" type="ORF">PtoMrB4_54430</name>
</gene>
<accession>A0A1I0UNI7</accession>
<dbReference type="EMBL" id="AP022642">
    <property type="protein sequence ID" value="BCA31466.1"/>
    <property type="molecule type" value="Genomic_DNA"/>
</dbReference>
<sequence>MNTVQPNPLLRRVLQLDALLSGGAGLLLCLGAAPLSALLGLPLALLQIAGLLMLPWCGVLLWMARRAPLDRRAVWAVIAVNAAWVVDSLLLLASGWVQPTFWGQAFVIAQALAVVLFAELQYLGLKRSAEAVCG</sequence>
<dbReference type="AlphaFoldDB" id="A0A1I0UNI7"/>
<proteinExistence type="predicted"/>
<dbReference type="Proteomes" id="UP000501237">
    <property type="component" value="Chromosome"/>
</dbReference>
<dbReference type="RefSeq" id="WP_044401991.1">
    <property type="nucleotide sequence ID" value="NZ_AP022642.1"/>
</dbReference>
<evidence type="ECO:0000313" key="1">
    <source>
        <dbReference type="EMBL" id="BCA31466.1"/>
    </source>
</evidence>
<dbReference type="GeneID" id="57400668"/>
<evidence type="ECO:0000313" key="2">
    <source>
        <dbReference type="Proteomes" id="UP000501237"/>
    </source>
</evidence>